<dbReference type="GO" id="GO:0004674">
    <property type="term" value="F:protein serine/threonine kinase activity"/>
    <property type="evidence" value="ECO:0007669"/>
    <property type="project" value="UniProtKB-KW"/>
</dbReference>
<dbReference type="Proteomes" id="UP000064967">
    <property type="component" value="Chromosome"/>
</dbReference>
<organism evidence="8 9">
    <name type="scientific">Labilithrix luteola</name>
    <dbReference type="NCBI Taxonomy" id="1391654"/>
    <lineage>
        <taxon>Bacteria</taxon>
        <taxon>Pseudomonadati</taxon>
        <taxon>Myxococcota</taxon>
        <taxon>Polyangia</taxon>
        <taxon>Polyangiales</taxon>
        <taxon>Labilitrichaceae</taxon>
        <taxon>Labilithrix</taxon>
    </lineage>
</organism>
<dbReference type="EMBL" id="CP012333">
    <property type="protein sequence ID" value="AKU96835.1"/>
    <property type="molecule type" value="Genomic_DNA"/>
</dbReference>
<dbReference type="SUPFAM" id="SSF56112">
    <property type="entry name" value="Protein kinase-like (PK-like)"/>
    <property type="match status" value="1"/>
</dbReference>
<name>A0A0K1PTH8_9BACT</name>
<proteinExistence type="predicted"/>
<keyword evidence="3 8" id="KW-0418">Kinase</keyword>
<sequence>MAHVSSDDKSPAASFVHTKHSKLTRRPCGNFELLVELAAGGMATVFLARAADGRDAPLVAIKRPHRHLASDKTFLSMLVDEARLASAIRHDNVVKVRELGFDNGEPFIVMDYVEGASLSDIRKELSEMGRALDPRFAVRITLDALAGLEAAHQLCDEQGKHIGIIHRDVSPHNVLIGCDGRACLTDFGIAKAADRVQTTRTHEVKGKLAYLAPERIDKRRLCTVQSDVFSMAVVLWECIAGRRLFRGDEAIETLQEVMTGPIPSLRQIGAPISVELDDAILRGLSRDLDTRWKTAANFADGLKQASGANLAAPAEIASLIEALFGERLRVRHESIREALDVPDLGRVLEVSGLNVRPAPTPEMRERERSRVATIAPPAPSERYAFDAGAADGGSIRGRLSSPRARMFAAAGVAFVAFVVAFGVFATRSRTQTAQAADLLQSRRVVVPLPFVATRVTFDEQARDTTPPSDTVAFDVPRESGLLHRVTAVAVDGSRAEAYVRELDGVARPEGGAYAIEAFETVDAQPDEPAAAAIELPPTPSAMPVISRTRRPRTANPRPKPQAQSALSPSSVASSTKPVGTLKDGFTKLK</sequence>
<dbReference type="RefSeq" id="WP_146648066.1">
    <property type="nucleotide sequence ID" value="NZ_CP012333.1"/>
</dbReference>
<evidence type="ECO:0000256" key="3">
    <source>
        <dbReference type="ARBA" id="ARBA00022777"/>
    </source>
</evidence>
<keyword evidence="6" id="KW-0472">Membrane</keyword>
<dbReference type="AlphaFoldDB" id="A0A0K1PTH8"/>
<evidence type="ECO:0000313" key="8">
    <source>
        <dbReference type="EMBL" id="AKU96835.1"/>
    </source>
</evidence>
<keyword evidence="6" id="KW-1133">Transmembrane helix</keyword>
<keyword evidence="1" id="KW-0808">Transferase</keyword>
<dbReference type="PROSITE" id="PS00109">
    <property type="entry name" value="PROTEIN_KINASE_TYR"/>
    <property type="match status" value="1"/>
</dbReference>
<evidence type="ECO:0000256" key="1">
    <source>
        <dbReference type="ARBA" id="ARBA00022679"/>
    </source>
</evidence>
<keyword evidence="6" id="KW-0812">Transmembrane</keyword>
<dbReference type="InterPro" id="IPR000719">
    <property type="entry name" value="Prot_kinase_dom"/>
</dbReference>
<accession>A0A0K1PTH8</accession>
<evidence type="ECO:0000256" key="4">
    <source>
        <dbReference type="ARBA" id="ARBA00022840"/>
    </source>
</evidence>
<dbReference type="OrthoDB" id="9801841at2"/>
<feature type="region of interest" description="Disordered" evidence="5">
    <location>
        <begin position="533"/>
        <end position="589"/>
    </location>
</feature>
<dbReference type="STRING" id="1391654.AKJ09_03499"/>
<keyword evidence="4" id="KW-0067">ATP-binding</keyword>
<dbReference type="CDD" id="cd14014">
    <property type="entry name" value="STKc_PknB_like"/>
    <property type="match status" value="1"/>
</dbReference>
<feature type="domain" description="Protein kinase" evidence="7">
    <location>
        <begin position="31"/>
        <end position="303"/>
    </location>
</feature>
<dbReference type="PROSITE" id="PS50011">
    <property type="entry name" value="PROTEIN_KINASE_DOM"/>
    <property type="match status" value="1"/>
</dbReference>
<feature type="compositionally biased region" description="Low complexity" evidence="5">
    <location>
        <begin position="553"/>
        <end position="578"/>
    </location>
</feature>
<dbReference type="GO" id="GO:0005524">
    <property type="term" value="F:ATP binding"/>
    <property type="evidence" value="ECO:0007669"/>
    <property type="project" value="UniProtKB-KW"/>
</dbReference>
<keyword evidence="8" id="KW-0723">Serine/threonine-protein kinase</keyword>
<evidence type="ECO:0000313" key="9">
    <source>
        <dbReference type="Proteomes" id="UP000064967"/>
    </source>
</evidence>
<dbReference type="Pfam" id="PF00069">
    <property type="entry name" value="Pkinase"/>
    <property type="match status" value="1"/>
</dbReference>
<dbReference type="Gene3D" id="3.30.200.20">
    <property type="entry name" value="Phosphorylase Kinase, domain 1"/>
    <property type="match status" value="1"/>
</dbReference>
<dbReference type="PATRIC" id="fig|1391654.3.peg.3543"/>
<protein>
    <submittedName>
        <fullName evidence="8">Serine/threonine protein kinase</fullName>
    </submittedName>
</protein>
<dbReference type="PANTHER" id="PTHR43289">
    <property type="entry name" value="MITOGEN-ACTIVATED PROTEIN KINASE KINASE KINASE 20-RELATED"/>
    <property type="match status" value="1"/>
</dbReference>
<reference evidence="8 9" key="1">
    <citation type="submission" date="2015-08" db="EMBL/GenBank/DDBJ databases">
        <authorList>
            <person name="Babu N.S."/>
            <person name="Beckwith C.J."/>
            <person name="Beseler K.G."/>
            <person name="Brison A."/>
            <person name="Carone J.V."/>
            <person name="Caskin T.P."/>
            <person name="Diamond M."/>
            <person name="Durham M.E."/>
            <person name="Foxe J.M."/>
            <person name="Go M."/>
            <person name="Henderson B.A."/>
            <person name="Jones I.B."/>
            <person name="McGettigan J.A."/>
            <person name="Micheletti S.J."/>
            <person name="Nasrallah M.E."/>
            <person name="Ortiz D."/>
            <person name="Piller C.R."/>
            <person name="Privatt S.R."/>
            <person name="Schneider S.L."/>
            <person name="Sharp S."/>
            <person name="Smith T.C."/>
            <person name="Stanton J.D."/>
            <person name="Ullery H.E."/>
            <person name="Wilson R.J."/>
            <person name="Serrano M.G."/>
            <person name="Buck G."/>
            <person name="Lee V."/>
            <person name="Wang Y."/>
            <person name="Carvalho R."/>
            <person name="Voegtly L."/>
            <person name="Shi R."/>
            <person name="Duckworth R."/>
            <person name="Johnson A."/>
            <person name="Loviza R."/>
            <person name="Walstead R."/>
            <person name="Shah Z."/>
            <person name="Kiflezghi M."/>
            <person name="Wade K."/>
            <person name="Ball S.L."/>
            <person name="Bradley K.W."/>
            <person name="Asai D.J."/>
            <person name="Bowman C.A."/>
            <person name="Russell D.A."/>
            <person name="Pope W.H."/>
            <person name="Jacobs-Sera D."/>
            <person name="Hendrix R.W."/>
            <person name="Hatfull G.F."/>
        </authorList>
    </citation>
    <scope>NUCLEOTIDE SEQUENCE [LARGE SCALE GENOMIC DNA]</scope>
    <source>
        <strain evidence="8 9">DSM 27648</strain>
    </source>
</reference>
<dbReference type="KEGG" id="llu:AKJ09_03499"/>
<keyword evidence="9" id="KW-1185">Reference proteome</keyword>
<dbReference type="Gene3D" id="1.10.510.10">
    <property type="entry name" value="Transferase(Phosphotransferase) domain 1"/>
    <property type="match status" value="1"/>
</dbReference>
<evidence type="ECO:0000259" key="7">
    <source>
        <dbReference type="PROSITE" id="PS50011"/>
    </source>
</evidence>
<dbReference type="InterPro" id="IPR011009">
    <property type="entry name" value="Kinase-like_dom_sf"/>
</dbReference>
<evidence type="ECO:0000256" key="6">
    <source>
        <dbReference type="SAM" id="Phobius"/>
    </source>
</evidence>
<evidence type="ECO:0000256" key="5">
    <source>
        <dbReference type="SAM" id="MobiDB-lite"/>
    </source>
</evidence>
<dbReference type="InterPro" id="IPR008266">
    <property type="entry name" value="Tyr_kinase_AS"/>
</dbReference>
<gene>
    <name evidence="8" type="ORF">AKJ09_03499</name>
</gene>
<dbReference type="PANTHER" id="PTHR43289:SF6">
    <property type="entry name" value="SERINE_THREONINE-PROTEIN KINASE NEKL-3"/>
    <property type="match status" value="1"/>
</dbReference>
<keyword evidence="2" id="KW-0547">Nucleotide-binding</keyword>
<feature type="transmembrane region" description="Helical" evidence="6">
    <location>
        <begin position="406"/>
        <end position="425"/>
    </location>
</feature>
<evidence type="ECO:0000256" key="2">
    <source>
        <dbReference type="ARBA" id="ARBA00022741"/>
    </source>
</evidence>